<evidence type="ECO:0000256" key="5">
    <source>
        <dbReference type="SAM" id="Phobius"/>
    </source>
</evidence>
<organism evidence="7 8">
    <name type="scientific">Microbacterium saccharophilum</name>
    <dbReference type="NCBI Taxonomy" id="1213358"/>
    <lineage>
        <taxon>Bacteria</taxon>
        <taxon>Bacillati</taxon>
        <taxon>Actinomycetota</taxon>
        <taxon>Actinomycetes</taxon>
        <taxon>Micrococcales</taxon>
        <taxon>Microbacteriaceae</taxon>
        <taxon>Microbacterium</taxon>
    </lineage>
</organism>
<evidence type="ECO:0000256" key="4">
    <source>
        <dbReference type="ARBA" id="ARBA00023136"/>
    </source>
</evidence>
<comment type="caution">
    <text evidence="7">The sequence shown here is derived from an EMBL/GenBank/DDBJ whole genome shotgun (WGS) entry which is preliminary data.</text>
</comment>
<feature type="transmembrane region" description="Helical" evidence="5">
    <location>
        <begin position="267"/>
        <end position="290"/>
    </location>
</feature>
<evidence type="ECO:0000313" key="7">
    <source>
        <dbReference type="EMBL" id="TXK08884.1"/>
    </source>
</evidence>
<feature type="transmembrane region" description="Helical" evidence="5">
    <location>
        <begin position="77"/>
        <end position="97"/>
    </location>
</feature>
<comment type="subcellular location">
    <subcellularLocation>
        <location evidence="1">Cell membrane</location>
        <topology evidence="1">Multi-pass membrane protein</topology>
    </subcellularLocation>
</comment>
<feature type="transmembrane region" description="Helical" evidence="5">
    <location>
        <begin position="103"/>
        <end position="124"/>
    </location>
</feature>
<dbReference type="PRINTS" id="PR01036">
    <property type="entry name" value="TCRTETB"/>
</dbReference>
<feature type="domain" description="Major facilitator superfamily (MFS) profile" evidence="6">
    <location>
        <begin position="12"/>
        <end position="451"/>
    </location>
</feature>
<feature type="transmembrane region" description="Helical" evidence="5">
    <location>
        <begin position="12"/>
        <end position="34"/>
    </location>
</feature>
<dbReference type="PANTHER" id="PTHR42718:SF42">
    <property type="entry name" value="EXPORT PROTEIN"/>
    <property type="match status" value="1"/>
</dbReference>
<dbReference type="Gene3D" id="1.20.1720.10">
    <property type="entry name" value="Multidrug resistance protein D"/>
    <property type="match status" value="1"/>
</dbReference>
<dbReference type="InterPro" id="IPR036259">
    <property type="entry name" value="MFS_trans_sf"/>
</dbReference>
<feature type="transmembrane region" description="Helical" evidence="5">
    <location>
        <begin position="355"/>
        <end position="383"/>
    </location>
</feature>
<dbReference type="RefSeq" id="WP_147050336.1">
    <property type="nucleotide sequence ID" value="NZ_BKAH01000006.1"/>
</dbReference>
<feature type="transmembrane region" description="Helical" evidence="5">
    <location>
        <begin position="54"/>
        <end position="70"/>
    </location>
</feature>
<dbReference type="PROSITE" id="PS50850">
    <property type="entry name" value="MFS"/>
    <property type="match status" value="1"/>
</dbReference>
<dbReference type="InterPro" id="IPR011701">
    <property type="entry name" value="MFS"/>
</dbReference>
<evidence type="ECO:0000313" key="8">
    <source>
        <dbReference type="Proteomes" id="UP000321949"/>
    </source>
</evidence>
<evidence type="ECO:0000256" key="1">
    <source>
        <dbReference type="ARBA" id="ARBA00004651"/>
    </source>
</evidence>
<evidence type="ECO:0000256" key="3">
    <source>
        <dbReference type="ARBA" id="ARBA00022989"/>
    </source>
</evidence>
<feature type="transmembrane region" description="Helical" evidence="5">
    <location>
        <begin position="296"/>
        <end position="315"/>
    </location>
</feature>
<dbReference type="Pfam" id="PF07690">
    <property type="entry name" value="MFS_1"/>
    <property type="match status" value="1"/>
</dbReference>
<dbReference type="GO" id="GO:0005886">
    <property type="term" value="C:plasma membrane"/>
    <property type="evidence" value="ECO:0007669"/>
    <property type="project" value="UniProtKB-SubCell"/>
</dbReference>
<evidence type="ECO:0000256" key="2">
    <source>
        <dbReference type="ARBA" id="ARBA00022692"/>
    </source>
</evidence>
<dbReference type="InterPro" id="IPR020846">
    <property type="entry name" value="MFS_dom"/>
</dbReference>
<dbReference type="Gene3D" id="1.20.1250.20">
    <property type="entry name" value="MFS general substrate transporter like domains"/>
    <property type="match status" value="1"/>
</dbReference>
<feature type="transmembrane region" description="Helical" evidence="5">
    <location>
        <begin position="395"/>
        <end position="416"/>
    </location>
</feature>
<dbReference type="Proteomes" id="UP000321949">
    <property type="component" value="Unassembled WGS sequence"/>
</dbReference>
<keyword evidence="8" id="KW-1185">Reference proteome</keyword>
<dbReference type="CDD" id="cd17321">
    <property type="entry name" value="MFS_MMR_MDR_like"/>
    <property type="match status" value="1"/>
</dbReference>
<protein>
    <submittedName>
        <fullName evidence="7">MFS transporter</fullName>
    </submittedName>
</protein>
<dbReference type="OrthoDB" id="7375466at2"/>
<dbReference type="EMBL" id="VRSX01000006">
    <property type="protein sequence ID" value="TXK08884.1"/>
    <property type="molecule type" value="Genomic_DNA"/>
</dbReference>
<feature type="transmembrane region" description="Helical" evidence="5">
    <location>
        <begin position="165"/>
        <end position="187"/>
    </location>
</feature>
<proteinExistence type="predicted"/>
<keyword evidence="3 5" id="KW-1133">Transmembrane helix</keyword>
<feature type="transmembrane region" description="Helical" evidence="5">
    <location>
        <begin position="428"/>
        <end position="447"/>
    </location>
</feature>
<gene>
    <name evidence="7" type="ORF">FVP74_12420</name>
</gene>
<evidence type="ECO:0000259" key="6">
    <source>
        <dbReference type="PROSITE" id="PS50850"/>
    </source>
</evidence>
<dbReference type="PANTHER" id="PTHR42718">
    <property type="entry name" value="MAJOR FACILITATOR SUPERFAMILY MULTIDRUG TRANSPORTER MFSC"/>
    <property type="match status" value="1"/>
</dbReference>
<sequence>MSAPITGPSRIVLTVAVLASFVAFLDGTIVNVALPAISRELGGGLVTQQWAVDAYLITLGALILLAGSVSDAFGRVLVIRLGLIGFGVASVAVGLAPDPMVLIAARALQGAAGAFLVPSSLALITSTFQDAAQARAIGIWTALTTAAMLVGPLLGGLLIDLASWRWAFFINVVPIAVTLFLVPRMGVHDVRQPGARVDWLGAALCAVGLGATVFALIEQARLGWGDPLVWGTGVGGVVLLVAFVLRQRRVASPMLPLELFRVRNFSAGNLATLLIYGALSLNGVVVAVYLQESAGLSATAAGLASLPSTVLLVLLSSRAGALAGRWGARIFMTVGPLVMAAGCLLLLTVAESFSYWWQVLPSMLVFGLGLALTVAPLTAAILGSIEAAHAGVASAVNNAVARIAGLLTIASLALIVAGDLDLAGLHRAAVVCAILMAGGGVVSWLGIRDTGRTRVEAA</sequence>
<dbReference type="SUPFAM" id="SSF103473">
    <property type="entry name" value="MFS general substrate transporter"/>
    <property type="match status" value="1"/>
</dbReference>
<accession>A0A5C8HSF7</accession>
<keyword evidence="4 5" id="KW-0472">Membrane</keyword>
<keyword evidence="2 5" id="KW-0812">Transmembrane</keyword>
<dbReference type="AlphaFoldDB" id="A0A5C8HSF7"/>
<feature type="transmembrane region" description="Helical" evidence="5">
    <location>
        <begin position="199"/>
        <end position="217"/>
    </location>
</feature>
<reference evidence="7 8" key="1">
    <citation type="submission" date="2019-08" db="EMBL/GenBank/DDBJ databases">
        <authorList>
            <person name="Dong K."/>
        </authorList>
    </citation>
    <scope>NUCLEOTIDE SEQUENCE [LARGE SCALE GENOMIC DNA]</scope>
    <source>
        <strain evidence="7 8">K-1</strain>
    </source>
</reference>
<feature type="transmembrane region" description="Helical" evidence="5">
    <location>
        <begin position="229"/>
        <end position="246"/>
    </location>
</feature>
<feature type="transmembrane region" description="Helical" evidence="5">
    <location>
        <begin position="327"/>
        <end position="349"/>
    </location>
</feature>
<feature type="transmembrane region" description="Helical" evidence="5">
    <location>
        <begin position="136"/>
        <end position="159"/>
    </location>
</feature>
<name>A0A5C8HSF7_9MICO</name>
<dbReference type="GO" id="GO:0022857">
    <property type="term" value="F:transmembrane transporter activity"/>
    <property type="evidence" value="ECO:0007669"/>
    <property type="project" value="InterPro"/>
</dbReference>